<keyword evidence="2" id="KW-0540">Nuclease</keyword>
<evidence type="ECO:0000313" key="2">
    <source>
        <dbReference type="EMBL" id="WJJ57954.1"/>
    </source>
</evidence>
<dbReference type="Pfam" id="PF13392">
    <property type="entry name" value="HNH_3"/>
    <property type="match status" value="1"/>
</dbReference>
<evidence type="ECO:0000259" key="1">
    <source>
        <dbReference type="Pfam" id="PF13392"/>
    </source>
</evidence>
<accession>A0AAX3Y259</accession>
<dbReference type="Gene3D" id="3.90.75.20">
    <property type="match status" value="1"/>
</dbReference>
<reference evidence="2" key="1">
    <citation type="journal article" date="2023" name="Front. Cell. Infect. Microbiol.">
        <title>Isolation and in vitro characterization of novel S. epidermidis phages for therapeutic applications.</title>
        <authorList>
            <person name="Strancar V."/>
            <person name="Marusic M."/>
            <person name="Tusar J."/>
            <person name="Pracek N."/>
            <person name="Kolenc M."/>
            <person name="Suster K."/>
            <person name="Horvat S."/>
            <person name="Janez N."/>
            <person name="Peterka M."/>
        </authorList>
    </citation>
    <scope>NUCLEOTIDE SEQUENCE</scope>
</reference>
<dbReference type="SUPFAM" id="SSF54060">
    <property type="entry name" value="His-Me finger endonucleases"/>
    <property type="match status" value="1"/>
</dbReference>
<sequence length="247" mass="29015">MEKLDKPIILENGTTFTHKEKINNRWYYIGYCGICNEGYKVRTSDIDNKSNVIKCHSKCKGNGRELPNYIENDTPMYKHINEELWHNILGFPGYWVNRKGEILGRKGKKLKLGKSTKGYPQIFLKTKHVKKGFRIHRLVAQYFIYNDNPEQKNQVNHIDGNKLNNNVENLEWCSNKENHEHKMRNNLNVALKGSEHHNSVLTEQDVIDIFKSKEPYNKLIKKYNISKSTISSIKCGRNWNHITKEIK</sequence>
<evidence type="ECO:0000313" key="3">
    <source>
        <dbReference type="Proteomes" id="UP001431528"/>
    </source>
</evidence>
<organism evidence="2 3">
    <name type="scientific">Staphylococcus phage 80A</name>
    <dbReference type="NCBI Taxonomy" id="3038195"/>
    <lineage>
        <taxon>Viruses</taxon>
        <taxon>Duplodnaviria</taxon>
        <taxon>Heunggongvirae</taxon>
        <taxon>Uroviricota</taxon>
        <taxon>Caudoviricetes</taxon>
        <taxon>Herelleviridae</taxon>
        <taxon>Twortvirinae</taxon>
        <taxon>Sepunavirus</taxon>
    </lineage>
</organism>
<name>A0AAX3Y259_9CAUD</name>
<dbReference type="InterPro" id="IPR044925">
    <property type="entry name" value="His-Me_finger_sf"/>
</dbReference>
<dbReference type="Proteomes" id="UP001431528">
    <property type="component" value="Segment"/>
</dbReference>
<proteinExistence type="predicted"/>
<dbReference type="EMBL" id="OQ448193">
    <property type="protein sequence ID" value="WJJ57954.1"/>
    <property type="molecule type" value="Genomic_DNA"/>
</dbReference>
<keyword evidence="2" id="KW-0255">Endonuclease</keyword>
<protein>
    <submittedName>
        <fullName evidence="2">HNH endonuclease</fullName>
    </submittedName>
</protein>
<feature type="domain" description="HNH nuclease" evidence="1">
    <location>
        <begin position="135"/>
        <end position="179"/>
    </location>
</feature>
<dbReference type="InterPro" id="IPR003615">
    <property type="entry name" value="HNH_nuc"/>
</dbReference>
<dbReference type="GO" id="GO:0004519">
    <property type="term" value="F:endonuclease activity"/>
    <property type="evidence" value="ECO:0007669"/>
    <property type="project" value="UniProtKB-KW"/>
</dbReference>
<keyword evidence="2" id="KW-0378">Hydrolase</keyword>
<gene>
    <name evidence="2" type="ORF">80A_00175</name>
</gene>